<evidence type="ECO:0000313" key="3">
    <source>
        <dbReference type="Proteomes" id="UP000622890"/>
    </source>
</evidence>
<keyword evidence="1" id="KW-0812">Transmembrane</keyword>
<proteinExistence type="predicted"/>
<name>A0A934T1W2_9BURK</name>
<evidence type="ECO:0000313" key="2">
    <source>
        <dbReference type="EMBL" id="MBK4737642.1"/>
    </source>
</evidence>
<protein>
    <submittedName>
        <fullName evidence="2">Uncharacterized protein</fullName>
    </submittedName>
</protein>
<gene>
    <name evidence="2" type="ORF">JJB74_23730</name>
</gene>
<evidence type="ECO:0000256" key="1">
    <source>
        <dbReference type="SAM" id="Phobius"/>
    </source>
</evidence>
<organism evidence="2 3">
    <name type="scientific">Noviherbaspirillum pedocola</name>
    <dbReference type="NCBI Taxonomy" id="2801341"/>
    <lineage>
        <taxon>Bacteria</taxon>
        <taxon>Pseudomonadati</taxon>
        <taxon>Pseudomonadota</taxon>
        <taxon>Betaproteobacteria</taxon>
        <taxon>Burkholderiales</taxon>
        <taxon>Oxalobacteraceae</taxon>
        <taxon>Noviherbaspirillum</taxon>
    </lineage>
</organism>
<comment type="caution">
    <text evidence="2">The sequence shown here is derived from an EMBL/GenBank/DDBJ whole genome shotgun (WGS) entry which is preliminary data.</text>
</comment>
<dbReference type="Proteomes" id="UP000622890">
    <property type="component" value="Unassembled WGS sequence"/>
</dbReference>
<dbReference type="EMBL" id="JAEPBG010000013">
    <property type="protein sequence ID" value="MBK4737642.1"/>
    <property type="molecule type" value="Genomic_DNA"/>
</dbReference>
<feature type="transmembrane region" description="Helical" evidence="1">
    <location>
        <begin position="22"/>
        <end position="40"/>
    </location>
</feature>
<accession>A0A934T1W2</accession>
<reference evidence="2" key="1">
    <citation type="submission" date="2021-01" db="EMBL/GenBank/DDBJ databases">
        <title>Genome sequence of strain Noviherbaspirillum sp. DKR-6.</title>
        <authorList>
            <person name="Chaudhary D.K."/>
        </authorList>
    </citation>
    <scope>NUCLEOTIDE SEQUENCE</scope>
    <source>
        <strain evidence="2">DKR-6</strain>
    </source>
</reference>
<sequence>MVQEKAGGVTEGANMKLDRHEISAVLGVALGTAVVAAAVLSDDYAQAAGAEARGYDSLFHALAPMDNDAASGASAGAVSATLTAFHEGQR</sequence>
<dbReference type="RefSeq" id="WP_200596109.1">
    <property type="nucleotide sequence ID" value="NZ_JAEPBG010000013.1"/>
</dbReference>
<keyword evidence="1" id="KW-1133">Transmembrane helix</keyword>
<dbReference type="AlphaFoldDB" id="A0A934T1W2"/>
<keyword evidence="1" id="KW-0472">Membrane</keyword>
<keyword evidence="3" id="KW-1185">Reference proteome</keyword>